<name>A0A5D4GS75_9SPHI</name>
<reference evidence="1 2" key="1">
    <citation type="submission" date="2019-08" db="EMBL/GenBank/DDBJ databases">
        <title>Phlebobacter frassis gen. nov. sp. nov., a new member of family Sphingobacteriaceae isolated from sand fly rearing media.</title>
        <authorList>
            <person name="Kakumanu M.L."/>
            <person name="Marayati B.F."/>
            <person name="Wada-Katsumata A."/>
            <person name="Wasserberg G."/>
            <person name="Schal C."/>
            <person name="Apperson C.S."/>
            <person name="Ponnusamy L."/>
        </authorList>
    </citation>
    <scope>NUCLEOTIDE SEQUENCE [LARGE SCALE GENOMIC DNA]</scope>
    <source>
        <strain evidence="1 2">SSI9</strain>
    </source>
</reference>
<gene>
    <name evidence="1" type="ORF">FXV77_20780</name>
</gene>
<protein>
    <submittedName>
        <fullName evidence="1">Uncharacterized protein</fullName>
    </submittedName>
</protein>
<organism evidence="1 2">
    <name type="scientific">Sphingobacterium phlebotomi</name>
    <dbReference type="NCBI Taxonomy" id="2605433"/>
    <lineage>
        <taxon>Bacteria</taxon>
        <taxon>Pseudomonadati</taxon>
        <taxon>Bacteroidota</taxon>
        <taxon>Sphingobacteriia</taxon>
        <taxon>Sphingobacteriales</taxon>
        <taxon>Sphingobacteriaceae</taxon>
        <taxon>Sphingobacterium</taxon>
    </lineage>
</organism>
<comment type="caution">
    <text evidence="1">The sequence shown here is derived from an EMBL/GenBank/DDBJ whole genome shotgun (WGS) entry which is preliminary data.</text>
</comment>
<sequence>MENFVPIRPVVLTTEGDKLTLRSRGDLYVNEREQYQTSMQYCYNLLEDLSAEEILQWERIGKLYDKTISARSETLESPIWLPVYAKEKNMLLDIVSGKYAEVPADQFEKIDTLRREFIKQF</sequence>
<dbReference type="Proteomes" id="UP000322362">
    <property type="component" value="Unassembled WGS sequence"/>
</dbReference>
<accession>A0A5D4GS75</accession>
<keyword evidence="2" id="KW-1185">Reference proteome</keyword>
<proteinExistence type="predicted"/>
<evidence type="ECO:0000313" key="2">
    <source>
        <dbReference type="Proteomes" id="UP000322362"/>
    </source>
</evidence>
<dbReference type="EMBL" id="VTAV01000024">
    <property type="protein sequence ID" value="TYR31681.1"/>
    <property type="molecule type" value="Genomic_DNA"/>
</dbReference>
<dbReference type="AlphaFoldDB" id="A0A5D4GS75"/>
<dbReference type="RefSeq" id="WP_148921170.1">
    <property type="nucleotide sequence ID" value="NZ_VTAV01000024.1"/>
</dbReference>
<evidence type="ECO:0000313" key="1">
    <source>
        <dbReference type="EMBL" id="TYR31681.1"/>
    </source>
</evidence>